<feature type="compositionally biased region" description="Low complexity" evidence="2">
    <location>
        <begin position="35"/>
        <end position="44"/>
    </location>
</feature>
<dbReference type="AlphaFoldDB" id="A0A146KER1"/>
<feature type="coiled-coil region" evidence="1">
    <location>
        <begin position="707"/>
        <end position="734"/>
    </location>
</feature>
<evidence type="ECO:0000313" key="3">
    <source>
        <dbReference type="EMBL" id="JAP95300.1"/>
    </source>
</evidence>
<protein>
    <submittedName>
        <fullName evidence="3">Uncharacterized protein</fullName>
    </submittedName>
</protein>
<feature type="region of interest" description="Disordered" evidence="2">
    <location>
        <begin position="1"/>
        <end position="44"/>
    </location>
</feature>
<reference evidence="3" key="1">
    <citation type="submission" date="2015-07" db="EMBL/GenBank/DDBJ databases">
        <title>Adaptation to a free-living lifestyle via gene acquisitions in the diplomonad Trepomonas sp. PC1.</title>
        <authorList>
            <person name="Xu F."/>
            <person name="Jerlstrom-Hultqvist J."/>
            <person name="Kolisko M."/>
            <person name="Simpson A.G.B."/>
            <person name="Roger A.J."/>
            <person name="Svard S.G."/>
            <person name="Andersson J.O."/>
        </authorList>
    </citation>
    <scope>NUCLEOTIDE SEQUENCE</scope>
    <source>
        <strain evidence="3">PC1</strain>
    </source>
</reference>
<sequence>FKQPKDNKGPQSPVQQSKRPDPNKTPEPAKASNMQQNIIQQQQQSIKNLTEENQKLKKELNDVQADLNKRLTDIARENEDLKQKNIKYNQELQVYRADAERIREDEQQRQIKAMDFSKSVATESNIKLVKAEQQIEDLKRKLQEQLRANQEIQNEKNQLEINLQNILTDKEELENKNDLLQTQIMAEVGKVPEELTKTMGQTVQMDMDVEVFENTQQPEKPLQITQQKTGILDPEKVKLAIKEAEKTIYDIQEQNKQLKNEKLNLKRQIEQDRSSKKLEIDNLMKELQEKQEEVDFYQKELENAKILQINDKVAQKFEKQYKDDVMKVNNAAVTQPLQVYHALVNPSSNRNPREEYQLMQQKLVTVQMENEMLKQQIQLNVDAKLQKQIVNEQLVKQILQNQNQEKPPIAANSFSMLDLKEKLNNISMKKPVKISMMETIKNRSMLQKTQISGMEQDEIKSGFDGLVKLTDAFNQSELKSEGPQVSLIGNVENWQQEYVNDLPFEQLKKEHMELLENFEAVEKDAQNAEILKEQNEALNQALEELKQNYDKLEFQIAMQQSQKQAEELNKAKPKEQKAEVQEKAKSEKGTQCTILEKVGQNSKEVQTRSFVPTGRQTATLVSVEGIEYKMDSDQQFSILQAGENGFNKKYKLQKNVLVDQNGKTIDFNGTYKDMRGVFAVVHGVVDQNPTEATFDIQESDSSLLGQVNLYKKELKRIEVENRALGEALNAARLQLSKISGKTIQEVILEDFQEMAVPKKTTSQQTDLSFQQVGQQGNQQYQSPQNTGDIAQFLGQFVGALTQNSGQRSYQPHQQVRYEQSDISKPKDHINALNQVLQVTRSTSPTRPEYHQLVMQEETEKEVQTELFVVSLDKFKLEREKLDQFSKENARLIIQIQKQKQLQAQFDQKQKELQLAVKHIGELNLQLSDQEQVSLQQNEQIINLQQQIEQIKLSKNKFGEIYQQTNQINQESFENLRLRLAQKEAQVKDMQLLMQRSRDDALEQIQSLKQQLEYFQSIQTASQEQQMANMKNTLLQQESQLERQIQKNAFKQTIEQQTTLETELIQLQKENKKLQKAGEMIKRAYEVSKNELFAKDQAMGKIKEVCYGIMEKMEDGQLKSQLYSLWIE</sequence>
<evidence type="ECO:0000256" key="1">
    <source>
        <dbReference type="SAM" id="Coils"/>
    </source>
</evidence>
<evidence type="ECO:0000256" key="2">
    <source>
        <dbReference type="SAM" id="MobiDB-lite"/>
    </source>
</evidence>
<feature type="coiled-coil region" evidence="1">
    <location>
        <begin position="972"/>
        <end position="1083"/>
    </location>
</feature>
<proteinExistence type="predicted"/>
<feature type="coiled-coil region" evidence="1">
    <location>
        <begin position="241"/>
        <end position="307"/>
    </location>
</feature>
<accession>A0A146KER1</accession>
<feature type="region of interest" description="Disordered" evidence="2">
    <location>
        <begin position="565"/>
        <end position="586"/>
    </location>
</feature>
<feature type="non-terminal residue" evidence="3">
    <location>
        <position position="1"/>
    </location>
</feature>
<organism evidence="3">
    <name type="scientific">Trepomonas sp. PC1</name>
    <dbReference type="NCBI Taxonomy" id="1076344"/>
    <lineage>
        <taxon>Eukaryota</taxon>
        <taxon>Metamonada</taxon>
        <taxon>Diplomonadida</taxon>
        <taxon>Hexamitidae</taxon>
        <taxon>Hexamitinae</taxon>
        <taxon>Trepomonas</taxon>
    </lineage>
</organism>
<name>A0A146KER1_9EUKA</name>
<gene>
    <name evidence="3" type="ORF">TPC1_11758</name>
</gene>
<dbReference type="EMBL" id="GDID01001306">
    <property type="protein sequence ID" value="JAP95300.1"/>
    <property type="molecule type" value="Transcribed_RNA"/>
</dbReference>
<keyword evidence="1" id="KW-0175">Coiled coil</keyword>